<dbReference type="KEGG" id="ggr:HKW67_04950"/>
<dbReference type="Gene3D" id="3.30.420.10">
    <property type="entry name" value="Ribonuclease H-like superfamily/Ribonuclease H"/>
    <property type="match status" value="1"/>
</dbReference>
<evidence type="ECO:0000259" key="3">
    <source>
        <dbReference type="SMART" id="SM00479"/>
    </source>
</evidence>
<reference evidence="4 5" key="1">
    <citation type="submission" date="2020-05" db="EMBL/GenBank/DDBJ databases">
        <title>Complete genome sequence of Gemmatimonas greenlandica TET16.</title>
        <authorList>
            <person name="Zeng Y."/>
        </authorList>
    </citation>
    <scope>NUCLEOTIDE SEQUENCE [LARGE SCALE GENOMIC DNA]</scope>
    <source>
        <strain evidence="4 5">TET16</strain>
    </source>
</reference>
<organism evidence="4 5">
    <name type="scientific">Gemmatimonas groenlandica</name>
    <dbReference type="NCBI Taxonomy" id="2732249"/>
    <lineage>
        <taxon>Bacteria</taxon>
        <taxon>Pseudomonadati</taxon>
        <taxon>Gemmatimonadota</taxon>
        <taxon>Gemmatimonadia</taxon>
        <taxon>Gemmatimonadales</taxon>
        <taxon>Gemmatimonadaceae</taxon>
        <taxon>Gemmatimonas</taxon>
    </lineage>
</organism>
<keyword evidence="5" id="KW-1185">Reference proteome</keyword>
<dbReference type="InterPro" id="IPR006054">
    <property type="entry name" value="DnaQ"/>
</dbReference>
<dbReference type="GO" id="GO:0003677">
    <property type="term" value="F:DNA binding"/>
    <property type="evidence" value="ECO:0007669"/>
    <property type="project" value="InterPro"/>
</dbReference>
<feature type="domain" description="Exonuclease" evidence="3">
    <location>
        <begin position="97"/>
        <end position="264"/>
    </location>
</feature>
<evidence type="ECO:0000256" key="2">
    <source>
        <dbReference type="ARBA" id="ARBA00026073"/>
    </source>
</evidence>
<evidence type="ECO:0000313" key="5">
    <source>
        <dbReference type="Proteomes" id="UP000500938"/>
    </source>
</evidence>
<proteinExistence type="predicted"/>
<dbReference type="SMART" id="SM00479">
    <property type="entry name" value="EXOIII"/>
    <property type="match status" value="1"/>
</dbReference>
<comment type="function">
    <text evidence="1">DNA polymerase III is a complex, multichain enzyme responsible for most of the replicative synthesis in bacteria. The epsilon subunit contain the editing function and is a proofreading 3'-5' exonuclease.</text>
</comment>
<protein>
    <recommendedName>
        <fullName evidence="3">Exonuclease domain-containing protein</fullName>
    </recommendedName>
</protein>
<evidence type="ECO:0000256" key="1">
    <source>
        <dbReference type="ARBA" id="ARBA00025483"/>
    </source>
</evidence>
<dbReference type="NCBIfam" id="TIGR00573">
    <property type="entry name" value="dnaq"/>
    <property type="match status" value="1"/>
</dbReference>
<dbReference type="Proteomes" id="UP000500938">
    <property type="component" value="Chromosome"/>
</dbReference>
<dbReference type="RefSeq" id="WP_171224335.1">
    <property type="nucleotide sequence ID" value="NZ_CP053085.1"/>
</dbReference>
<dbReference type="GO" id="GO:0045004">
    <property type="term" value="P:DNA replication proofreading"/>
    <property type="evidence" value="ECO:0007669"/>
    <property type="project" value="TreeGrafter"/>
</dbReference>
<comment type="subunit">
    <text evidence="2">DNA polymerase III contains a core (composed of alpha, epsilon and theta chains) that associates with a tau subunit. This core dimerizes to form the POLIII' complex. PolIII' associates with the gamma complex (composed of gamma, delta, delta', psi and chi chains) and with the beta chain to form the complete DNA polymerase III complex.</text>
</comment>
<dbReference type="CDD" id="cd06127">
    <property type="entry name" value="DEDDh"/>
    <property type="match status" value="1"/>
</dbReference>
<dbReference type="Pfam" id="PF00929">
    <property type="entry name" value="RNase_T"/>
    <property type="match status" value="1"/>
</dbReference>
<name>A0A6M4IM06_9BACT</name>
<dbReference type="InterPro" id="IPR012337">
    <property type="entry name" value="RNaseH-like_sf"/>
</dbReference>
<dbReference type="FunFam" id="3.30.420.10:FF:000045">
    <property type="entry name" value="3'-5' exonuclease DinG"/>
    <property type="match status" value="1"/>
</dbReference>
<dbReference type="GO" id="GO:0008408">
    <property type="term" value="F:3'-5' exonuclease activity"/>
    <property type="evidence" value="ECO:0007669"/>
    <property type="project" value="TreeGrafter"/>
</dbReference>
<dbReference type="GO" id="GO:0003887">
    <property type="term" value="F:DNA-directed DNA polymerase activity"/>
    <property type="evidence" value="ECO:0007669"/>
    <property type="project" value="InterPro"/>
</dbReference>
<dbReference type="SUPFAM" id="SSF53098">
    <property type="entry name" value="Ribonuclease H-like"/>
    <property type="match status" value="1"/>
</dbReference>
<dbReference type="GO" id="GO:0005829">
    <property type="term" value="C:cytosol"/>
    <property type="evidence" value="ECO:0007669"/>
    <property type="project" value="TreeGrafter"/>
</dbReference>
<dbReference type="PANTHER" id="PTHR30231:SF37">
    <property type="entry name" value="EXODEOXYRIBONUCLEASE 10"/>
    <property type="match status" value="1"/>
</dbReference>
<gene>
    <name evidence="4" type="ORF">HKW67_04950</name>
</gene>
<dbReference type="InterPro" id="IPR013520">
    <property type="entry name" value="Ribonucl_H"/>
</dbReference>
<accession>A0A6M4IM06</accession>
<sequence>MSRPTTLSARAAQRLASGPLDPVTLMCDVCKVDRLQADAAERMAVALLSSHPEFVRLPSGHWALAATPASASAVSTGPGRDDIGSESAPSGSLLDVNFAVVDVETTGTSPIAGDKITEIAIAQVRGGAVVDVYAQLVNPQRPIPPYITQLTRISWEMVRDQPTFREIAPAVVERLAGHVFTAHNAAFDWRFVGEELDRGIGHLLAGPKLCTVRLARVLLPSLPRKSLDHVTRYFGIEIEARHRAEGDAVATAQALVRMLRIAADEGVDSWPALERLLSTPTAKRRLTASDRRRRAFPLPASEDYIA</sequence>
<evidence type="ECO:0000313" key="4">
    <source>
        <dbReference type="EMBL" id="QJR34908.1"/>
    </source>
</evidence>
<dbReference type="PANTHER" id="PTHR30231">
    <property type="entry name" value="DNA POLYMERASE III SUBUNIT EPSILON"/>
    <property type="match status" value="1"/>
</dbReference>
<dbReference type="AlphaFoldDB" id="A0A6M4IM06"/>
<dbReference type="InterPro" id="IPR036397">
    <property type="entry name" value="RNaseH_sf"/>
</dbReference>
<dbReference type="EMBL" id="CP053085">
    <property type="protein sequence ID" value="QJR34908.1"/>
    <property type="molecule type" value="Genomic_DNA"/>
</dbReference>